<organism evidence="2 3">
    <name type="scientific">Acidianus ambivalens</name>
    <name type="common">Desulfurolobus ambivalens</name>
    <dbReference type="NCBI Taxonomy" id="2283"/>
    <lineage>
        <taxon>Archaea</taxon>
        <taxon>Thermoproteota</taxon>
        <taxon>Thermoprotei</taxon>
        <taxon>Sulfolobales</taxon>
        <taxon>Sulfolobaceae</taxon>
        <taxon>Acidianus</taxon>
    </lineage>
</organism>
<dbReference type="RefSeq" id="WP_152939318.1">
    <property type="nucleotide sequence ID" value="NZ_CP045482.1"/>
</dbReference>
<name>A0A650CX04_ACIAM</name>
<dbReference type="EMBL" id="CP045482">
    <property type="protein sequence ID" value="QGR22162.1"/>
    <property type="molecule type" value="Genomic_DNA"/>
</dbReference>
<proteinExistence type="predicted"/>
<evidence type="ECO:0000313" key="4">
    <source>
        <dbReference type="Proteomes" id="UP000474054"/>
    </source>
</evidence>
<dbReference type="KEGG" id="aamb:D1866_09355"/>
<reference evidence="2 3" key="2">
    <citation type="submission" date="2019-10" db="EMBL/GenBank/DDBJ databases">
        <title>Genome Sequences from Six Type Strain Members of the Archaeal Family Sulfolobaceae: Acidianus ambivalens, Acidianus infernus, Metallosphaera prunae, Stygiolobus azoricus, Sulfolobus metallicus, and Sulfurisphaera ohwakuensis.</title>
        <authorList>
            <person name="Counts J.A."/>
            <person name="Kelly R.M."/>
        </authorList>
    </citation>
    <scope>NUCLEOTIDE SEQUENCE [LARGE SCALE GENOMIC DNA]</scope>
    <source>
        <strain evidence="2 3">LEI 10</strain>
    </source>
</reference>
<sequence>MYFKVYDNYIEIKTGKNEVLEATRLKVCYENNMWRNSRLKPYSIKFTVNYPEKKYVMIGITPEDLLKL</sequence>
<evidence type="ECO:0000313" key="2">
    <source>
        <dbReference type="EMBL" id="QGR22162.1"/>
    </source>
</evidence>
<protein>
    <submittedName>
        <fullName evidence="2">Uncharacterized protein</fullName>
    </submittedName>
</protein>
<dbReference type="Proteomes" id="UP000474054">
    <property type="component" value="Unassembled WGS sequence"/>
</dbReference>
<gene>
    <name evidence="2" type="ORF">D1866_09355</name>
    <name evidence="1" type="ORF">GFB69_00795</name>
</gene>
<evidence type="ECO:0000313" key="3">
    <source>
        <dbReference type="Proteomes" id="UP000426328"/>
    </source>
</evidence>
<dbReference type="Proteomes" id="UP000426328">
    <property type="component" value="Chromosome"/>
</dbReference>
<dbReference type="EMBL" id="WHYS01000001">
    <property type="protein sequence ID" value="MQL54337.1"/>
    <property type="molecule type" value="Genomic_DNA"/>
</dbReference>
<dbReference type="AlphaFoldDB" id="A0A650CX04"/>
<evidence type="ECO:0000313" key="1">
    <source>
        <dbReference type="EMBL" id="MQL54337.1"/>
    </source>
</evidence>
<dbReference type="GeneID" id="42779936"/>
<accession>A0A650CX04</accession>
<reference evidence="1 4" key="1">
    <citation type="submission" date="2019-10" db="EMBL/GenBank/DDBJ databases">
        <title>Comparative genomics of sulfur disproportionating microorganisms.</title>
        <authorList>
            <person name="Ward L.M."/>
            <person name="Bertran E."/>
            <person name="Johnston D."/>
        </authorList>
    </citation>
    <scope>NUCLEOTIDE SEQUENCE [LARGE SCALE GENOMIC DNA]</scope>
    <source>
        <strain evidence="1 4">DSM 3772</strain>
    </source>
</reference>
<keyword evidence="3" id="KW-1185">Reference proteome</keyword>